<organism evidence="2 3">
    <name type="scientific">Candidatus Acidianus copahuensis</name>
    <dbReference type="NCBI Taxonomy" id="1160895"/>
    <lineage>
        <taxon>Archaea</taxon>
        <taxon>Thermoproteota</taxon>
        <taxon>Thermoprotei</taxon>
        <taxon>Sulfolobales</taxon>
        <taxon>Sulfolobaceae</taxon>
        <taxon>Acidianus</taxon>
    </lineage>
</organism>
<proteinExistence type="predicted"/>
<comment type="caution">
    <text evidence="2">The sequence shown here is derived from an EMBL/GenBank/DDBJ whole genome shotgun (WGS) entry which is preliminary data.</text>
</comment>
<reference evidence="2 3" key="1">
    <citation type="submission" date="2014-03" db="EMBL/GenBank/DDBJ databases">
        <title>Draft genome sequence of the novel thermoacidophilic archaea Acidianus copahuensis ALE1 strain, isolated from Copahue volcanic area in Neuquen Argentina.</title>
        <authorList>
            <person name="Urbieta M.S."/>
            <person name="Rascovan N."/>
            <person name="Castro C."/>
            <person name="Revale S."/>
            <person name="Giaveno M.A."/>
            <person name="Vazquez M.P."/>
            <person name="Donati E.R."/>
        </authorList>
    </citation>
    <scope>NUCLEOTIDE SEQUENCE [LARGE SCALE GENOMIC DNA]</scope>
    <source>
        <strain evidence="2 3">ALE1</strain>
    </source>
</reference>
<sequence length="133" mass="14585">MNSLFSSILAGFLAGLFDIFFYIGNVKIFSYISYHILGINSIILGIILHLIASIVIFAIIITILNIVKIEVGSAISALILGIMIGSSVLALFSLPIHLLVFPISLDITYVLSHVFYGILGYLIYYSLIKNSKN</sequence>
<evidence type="ECO:0000256" key="1">
    <source>
        <dbReference type="SAM" id="Phobius"/>
    </source>
</evidence>
<keyword evidence="3" id="KW-1185">Reference proteome</keyword>
<feature type="transmembrane region" description="Helical" evidence="1">
    <location>
        <begin position="107"/>
        <end position="127"/>
    </location>
</feature>
<feature type="transmembrane region" description="Helical" evidence="1">
    <location>
        <begin position="7"/>
        <end position="24"/>
    </location>
</feature>
<dbReference type="AlphaFoldDB" id="A0A031LNK3"/>
<gene>
    <name evidence="2" type="ORF">CM19_04780</name>
</gene>
<dbReference type="Proteomes" id="UP000024332">
    <property type="component" value="Unassembled WGS sequence"/>
</dbReference>
<dbReference type="STRING" id="1160895.CM19_04780"/>
<feature type="transmembrane region" description="Helical" evidence="1">
    <location>
        <begin position="78"/>
        <end position="101"/>
    </location>
</feature>
<name>A0A031LNK3_9CREN</name>
<dbReference type="OrthoDB" id="43903at2157"/>
<keyword evidence="1" id="KW-0812">Transmembrane</keyword>
<keyword evidence="1" id="KW-1133">Transmembrane helix</keyword>
<keyword evidence="1" id="KW-0472">Membrane</keyword>
<feature type="transmembrane region" description="Helical" evidence="1">
    <location>
        <begin position="36"/>
        <end position="66"/>
    </location>
</feature>
<dbReference type="EMBL" id="JFZT01000036">
    <property type="protein sequence ID" value="EZQ09962.1"/>
    <property type="molecule type" value="Genomic_DNA"/>
</dbReference>
<evidence type="ECO:0000313" key="2">
    <source>
        <dbReference type="EMBL" id="EZQ09962.1"/>
    </source>
</evidence>
<protein>
    <submittedName>
        <fullName evidence="2">Uncharacterized protein</fullName>
    </submittedName>
</protein>
<evidence type="ECO:0000313" key="3">
    <source>
        <dbReference type="Proteomes" id="UP000024332"/>
    </source>
</evidence>
<accession>A0A031LNK3</accession>